<feature type="compositionally biased region" description="Polar residues" evidence="1">
    <location>
        <begin position="188"/>
        <end position="202"/>
    </location>
</feature>
<feature type="region of interest" description="Disordered" evidence="1">
    <location>
        <begin position="154"/>
        <end position="239"/>
    </location>
</feature>
<feature type="compositionally biased region" description="Polar residues" evidence="1">
    <location>
        <begin position="220"/>
        <end position="229"/>
    </location>
</feature>
<feature type="compositionally biased region" description="Low complexity" evidence="1">
    <location>
        <begin position="68"/>
        <end position="96"/>
    </location>
</feature>
<organism evidence="2 3">
    <name type="scientific">Heterodermia speciosa</name>
    <dbReference type="NCBI Taxonomy" id="116794"/>
    <lineage>
        <taxon>Eukaryota</taxon>
        <taxon>Fungi</taxon>
        <taxon>Dikarya</taxon>
        <taxon>Ascomycota</taxon>
        <taxon>Pezizomycotina</taxon>
        <taxon>Lecanoromycetes</taxon>
        <taxon>OSLEUM clade</taxon>
        <taxon>Lecanoromycetidae</taxon>
        <taxon>Caliciales</taxon>
        <taxon>Physciaceae</taxon>
        <taxon>Heterodermia</taxon>
    </lineage>
</organism>
<dbReference type="Proteomes" id="UP000664521">
    <property type="component" value="Unassembled WGS sequence"/>
</dbReference>
<dbReference type="AlphaFoldDB" id="A0A8H3EJ54"/>
<reference evidence="2" key="1">
    <citation type="submission" date="2021-03" db="EMBL/GenBank/DDBJ databases">
        <authorList>
            <person name="Tagirdzhanova G."/>
        </authorList>
    </citation>
    <scope>NUCLEOTIDE SEQUENCE</scope>
</reference>
<comment type="caution">
    <text evidence="2">The sequence shown here is derived from an EMBL/GenBank/DDBJ whole genome shotgun (WGS) entry which is preliminary data.</text>
</comment>
<feature type="region of interest" description="Disordered" evidence="1">
    <location>
        <begin position="306"/>
        <end position="332"/>
    </location>
</feature>
<proteinExistence type="predicted"/>
<dbReference type="OrthoDB" id="5360255at2759"/>
<dbReference type="EMBL" id="CAJPDS010000005">
    <property type="protein sequence ID" value="CAF9907666.1"/>
    <property type="molecule type" value="Genomic_DNA"/>
</dbReference>
<evidence type="ECO:0000313" key="2">
    <source>
        <dbReference type="EMBL" id="CAF9907666.1"/>
    </source>
</evidence>
<evidence type="ECO:0000313" key="3">
    <source>
        <dbReference type="Proteomes" id="UP000664521"/>
    </source>
</evidence>
<feature type="region of interest" description="Disordered" evidence="1">
    <location>
        <begin position="48"/>
        <end position="127"/>
    </location>
</feature>
<keyword evidence="3" id="KW-1185">Reference proteome</keyword>
<protein>
    <submittedName>
        <fullName evidence="2">Uncharacterized protein</fullName>
    </submittedName>
</protein>
<gene>
    <name evidence="2" type="ORF">HETSPECPRED_007217</name>
</gene>
<name>A0A8H3EJ54_9LECA</name>
<evidence type="ECO:0000256" key="1">
    <source>
        <dbReference type="SAM" id="MobiDB-lite"/>
    </source>
</evidence>
<accession>A0A8H3EJ54</accession>
<sequence length="415" mass="44072">MRYQLPSGQIRRIQLKFPTEAGYDAAINALQDLGLPIVDKNQTAIHPSSEHSTIYPSYQHGLPPPQPANLLPSPNFTNRPYTSSSSEYRPSGSEYRPLGSAPGISSERPYTAPQPVSFSQTLPPKRSLPFQMQLPESAMTTTIEAPENSRLGAVEPELPSAKPPAKKSAQAKTTKPKAVKNVAPSKVQEMQNKVTSLLSPSPTKARKKQAQAKGGEPLNPASTSDNIVQPPSGDPAASNIEAPLLASAGHTGLVERSIDDGADTAAPAAESNANDLVPSKSITDTSAGSVLAMRPGRQAMAEIAGNSPGLNSKPPALSSTAQPAISKPPPSAAAEEVTAEEFMSGLDKFIRNYQHLPAPEPRPTAADDLAAYAAQPDEVRQAIIKDMVLDFLGDENFIKLAEDMSKEWRRIGLGL</sequence>